<dbReference type="GO" id="GO:0008379">
    <property type="term" value="F:thioredoxin peroxidase activity"/>
    <property type="evidence" value="ECO:0007669"/>
    <property type="project" value="TreeGrafter"/>
</dbReference>
<evidence type="ECO:0000256" key="2">
    <source>
        <dbReference type="ARBA" id="ARBA00022559"/>
    </source>
</evidence>
<evidence type="ECO:0000256" key="5">
    <source>
        <dbReference type="ARBA" id="ARBA00023157"/>
    </source>
</evidence>
<evidence type="ECO:0000313" key="9">
    <source>
        <dbReference type="EMBL" id="MCI0182979.1"/>
    </source>
</evidence>
<comment type="function">
    <text evidence="1">Thiol-specific peroxidase that catalyzes the reduction of hydrogen peroxide and organic hydroperoxides to water and alcohols, respectively. Plays a role in cell protection against oxidative stress by detoxifying peroxides and as sensor of hydrogen peroxide-mediated signaling events.</text>
</comment>
<keyword evidence="5" id="KW-1015">Disulfide bond</keyword>
<evidence type="ECO:0000256" key="1">
    <source>
        <dbReference type="ARBA" id="ARBA00003330"/>
    </source>
</evidence>
<dbReference type="Pfam" id="PF00578">
    <property type="entry name" value="AhpC-TSA"/>
    <property type="match status" value="1"/>
</dbReference>
<sequence length="82" mass="9387">MESHEKFSQKYSFTYPLVSDPDAIVCEAYGVYKEKKMYGKSYMGIERTTFIIDASGKIAHIYPKVKVEGHAAKVLEDVKKMM</sequence>
<comment type="caution">
    <text evidence="9">The sequence shown here is derived from an EMBL/GenBank/DDBJ whole genome shotgun (WGS) entry which is preliminary data.</text>
</comment>
<evidence type="ECO:0000256" key="4">
    <source>
        <dbReference type="ARBA" id="ARBA00023002"/>
    </source>
</evidence>
<gene>
    <name evidence="9" type="primary">bcp_2</name>
    <name evidence="9" type="ORF">MM817_01248</name>
</gene>
<dbReference type="GO" id="GO:0034599">
    <property type="term" value="P:cellular response to oxidative stress"/>
    <property type="evidence" value="ECO:0007669"/>
    <property type="project" value="TreeGrafter"/>
</dbReference>
<dbReference type="CDD" id="cd03017">
    <property type="entry name" value="PRX_BCP"/>
    <property type="match status" value="1"/>
</dbReference>
<dbReference type="GO" id="GO:0005737">
    <property type="term" value="C:cytoplasm"/>
    <property type="evidence" value="ECO:0007669"/>
    <property type="project" value="TreeGrafter"/>
</dbReference>
<dbReference type="Gene3D" id="3.40.30.10">
    <property type="entry name" value="Glutaredoxin"/>
    <property type="match status" value="1"/>
</dbReference>
<keyword evidence="6" id="KW-0676">Redox-active center</keyword>
<keyword evidence="10" id="KW-1185">Reference proteome</keyword>
<dbReference type="PANTHER" id="PTHR42801:SF4">
    <property type="entry name" value="AHPC_TSA FAMILY PROTEIN"/>
    <property type="match status" value="1"/>
</dbReference>
<dbReference type="GO" id="GO:0045454">
    <property type="term" value="P:cell redox homeostasis"/>
    <property type="evidence" value="ECO:0007669"/>
    <property type="project" value="TreeGrafter"/>
</dbReference>
<protein>
    <recommendedName>
        <fullName evidence="7">Bacterioferritin comigratory protein</fullName>
    </recommendedName>
</protein>
<keyword evidence="4 9" id="KW-0560">Oxidoreductase</keyword>
<dbReference type="InterPro" id="IPR036249">
    <property type="entry name" value="Thioredoxin-like_sf"/>
</dbReference>
<name>A0A9X2ABP2_9BACL</name>
<keyword evidence="2 9" id="KW-0575">Peroxidase</keyword>
<accession>A0A9X2ABP2</accession>
<feature type="domain" description="Alkyl hydroperoxide reductase subunit C/ Thiol specific antioxidant" evidence="8">
    <location>
        <begin position="2"/>
        <end position="60"/>
    </location>
</feature>
<dbReference type="SUPFAM" id="SSF52833">
    <property type="entry name" value="Thioredoxin-like"/>
    <property type="match status" value="1"/>
</dbReference>
<dbReference type="InterPro" id="IPR050924">
    <property type="entry name" value="Peroxiredoxin_BCP/PrxQ"/>
</dbReference>
<evidence type="ECO:0000313" key="10">
    <source>
        <dbReference type="Proteomes" id="UP001139263"/>
    </source>
</evidence>
<keyword evidence="3" id="KW-0049">Antioxidant</keyword>
<evidence type="ECO:0000256" key="6">
    <source>
        <dbReference type="ARBA" id="ARBA00023284"/>
    </source>
</evidence>
<dbReference type="AlphaFoldDB" id="A0A9X2ABP2"/>
<dbReference type="PANTHER" id="PTHR42801">
    <property type="entry name" value="THIOREDOXIN-DEPENDENT PEROXIDE REDUCTASE"/>
    <property type="match status" value="1"/>
</dbReference>
<evidence type="ECO:0000256" key="3">
    <source>
        <dbReference type="ARBA" id="ARBA00022862"/>
    </source>
</evidence>
<reference evidence="9" key="1">
    <citation type="submission" date="2022-03" db="EMBL/GenBank/DDBJ databases">
        <title>Draft Genome Sequence of Firmicute Strain S0AB, a Heterotrophic Iron/Sulfur-Oxidizing Extreme Acidophile.</title>
        <authorList>
            <person name="Vergara E."/>
            <person name="Pakostova E."/>
            <person name="Johnson D.B."/>
            <person name="Holmes D.S."/>
        </authorList>
    </citation>
    <scope>NUCLEOTIDE SEQUENCE</scope>
    <source>
        <strain evidence="9">S0AB</strain>
    </source>
</reference>
<organism evidence="9 10">
    <name type="scientific">Sulfoacidibacillus ferrooxidans</name>
    <dbReference type="NCBI Taxonomy" id="2005001"/>
    <lineage>
        <taxon>Bacteria</taxon>
        <taxon>Bacillati</taxon>
        <taxon>Bacillota</taxon>
        <taxon>Bacilli</taxon>
        <taxon>Bacillales</taxon>
        <taxon>Alicyclobacillaceae</taxon>
        <taxon>Sulfoacidibacillus</taxon>
    </lineage>
</organism>
<dbReference type="EMBL" id="JALBUF010000002">
    <property type="protein sequence ID" value="MCI0182979.1"/>
    <property type="molecule type" value="Genomic_DNA"/>
</dbReference>
<evidence type="ECO:0000256" key="7">
    <source>
        <dbReference type="ARBA" id="ARBA00041373"/>
    </source>
</evidence>
<dbReference type="InterPro" id="IPR000866">
    <property type="entry name" value="AhpC/TSA"/>
</dbReference>
<proteinExistence type="predicted"/>
<evidence type="ECO:0000259" key="8">
    <source>
        <dbReference type="Pfam" id="PF00578"/>
    </source>
</evidence>
<dbReference type="Proteomes" id="UP001139263">
    <property type="component" value="Unassembled WGS sequence"/>
</dbReference>